<dbReference type="CDD" id="cd00590">
    <property type="entry name" value="RRM_SF"/>
    <property type="match status" value="1"/>
</dbReference>
<dbReference type="Proteomes" id="UP000481288">
    <property type="component" value="Unassembled WGS sequence"/>
</dbReference>
<dbReference type="InterPro" id="IPR000504">
    <property type="entry name" value="RRM_dom"/>
</dbReference>
<dbReference type="InterPro" id="IPR012677">
    <property type="entry name" value="Nucleotide-bd_a/b_plait_sf"/>
</dbReference>
<evidence type="ECO:0000313" key="4">
    <source>
        <dbReference type="EMBL" id="TVY53183.1"/>
    </source>
</evidence>
<reference evidence="4 5" key="1">
    <citation type="submission" date="2018-05" db="EMBL/GenBank/DDBJ databases">
        <title>Whole genome sequencing for identification of molecular markers to develop diagnostic detection tools for the regulated plant pathogen Lachnellula willkommii.</title>
        <authorList>
            <person name="Giroux E."/>
            <person name="Bilodeau G."/>
        </authorList>
    </citation>
    <scope>NUCLEOTIDE SEQUENCE [LARGE SCALE GENOMIC DNA]</scope>
    <source>
        <strain evidence="4 5">CBS 625.97</strain>
    </source>
</reference>
<dbReference type="Gene3D" id="3.30.70.330">
    <property type="match status" value="2"/>
</dbReference>
<dbReference type="PANTHER" id="PTHR15241">
    <property type="entry name" value="TRANSFORMER-2-RELATED"/>
    <property type="match status" value="1"/>
</dbReference>
<feature type="compositionally biased region" description="Low complexity" evidence="2">
    <location>
        <begin position="94"/>
        <end position="108"/>
    </location>
</feature>
<feature type="compositionally biased region" description="Polar residues" evidence="2">
    <location>
        <begin position="123"/>
        <end position="139"/>
    </location>
</feature>
<feature type="region of interest" description="Disordered" evidence="2">
    <location>
        <begin position="93"/>
        <end position="166"/>
    </location>
</feature>
<name>A0A7D8UN76_9HELO</name>
<evidence type="ECO:0000259" key="3">
    <source>
        <dbReference type="PROSITE" id="PS50102"/>
    </source>
</evidence>
<dbReference type="PANTHER" id="PTHR15241:SF386">
    <property type="entry name" value="RNA-BINDING REGION RNP-1 DOMAIN-CONTAINING PROTEIN-RELATED"/>
    <property type="match status" value="1"/>
</dbReference>
<dbReference type="EMBL" id="QGMG01000491">
    <property type="protein sequence ID" value="TVY53183.1"/>
    <property type="molecule type" value="Genomic_DNA"/>
</dbReference>
<dbReference type="SMART" id="SM00360">
    <property type="entry name" value="RRM"/>
    <property type="match status" value="2"/>
</dbReference>
<dbReference type="GO" id="GO:0003723">
    <property type="term" value="F:RNA binding"/>
    <property type="evidence" value="ECO:0007669"/>
    <property type="project" value="UniProtKB-UniRule"/>
</dbReference>
<evidence type="ECO:0000256" key="2">
    <source>
        <dbReference type="SAM" id="MobiDB-lite"/>
    </source>
</evidence>
<protein>
    <submittedName>
        <fullName evidence="4">Multicopy suppressor of sporulation protein msa1</fullName>
    </submittedName>
</protein>
<evidence type="ECO:0000313" key="5">
    <source>
        <dbReference type="Proteomes" id="UP000481288"/>
    </source>
</evidence>
<comment type="caution">
    <text evidence="4">The sequence shown here is derived from an EMBL/GenBank/DDBJ whole genome shotgun (WGS) entry which is preliminary data.</text>
</comment>
<organism evidence="4 5">
    <name type="scientific">Lachnellula cervina</name>
    <dbReference type="NCBI Taxonomy" id="1316786"/>
    <lineage>
        <taxon>Eukaryota</taxon>
        <taxon>Fungi</taxon>
        <taxon>Dikarya</taxon>
        <taxon>Ascomycota</taxon>
        <taxon>Pezizomycotina</taxon>
        <taxon>Leotiomycetes</taxon>
        <taxon>Helotiales</taxon>
        <taxon>Lachnaceae</taxon>
        <taxon>Lachnellula</taxon>
    </lineage>
</organism>
<evidence type="ECO:0000256" key="1">
    <source>
        <dbReference type="PROSITE-ProRule" id="PRU00176"/>
    </source>
</evidence>
<gene>
    <name evidence="4" type="primary">msa1</name>
    <name evidence="4" type="ORF">LCER1_G004467</name>
</gene>
<dbReference type="PROSITE" id="PS50102">
    <property type="entry name" value="RRM"/>
    <property type="match status" value="2"/>
</dbReference>
<accession>A0A7D8UN76</accession>
<feature type="compositionally biased region" description="Basic and acidic residues" evidence="2">
    <location>
        <begin position="451"/>
        <end position="462"/>
    </location>
</feature>
<feature type="compositionally biased region" description="Low complexity" evidence="2">
    <location>
        <begin position="570"/>
        <end position="581"/>
    </location>
</feature>
<dbReference type="AlphaFoldDB" id="A0A7D8UN76"/>
<feature type="region of interest" description="Disordered" evidence="2">
    <location>
        <begin position="443"/>
        <end position="477"/>
    </location>
</feature>
<feature type="domain" description="RRM" evidence="3">
    <location>
        <begin position="183"/>
        <end position="261"/>
    </location>
</feature>
<feature type="region of interest" description="Disordered" evidence="2">
    <location>
        <begin position="56"/>
        <end position="79"/>
    </location>
</feature>
<feature type="compositionally biased region" description="Low complexity" evidence="2">
    <location>
        <begin position="468"/>
        <end position="477"/>
    </location>
</feature>
<sequence length="603" mass="66047">MSCTDGSFSAASDTGDDSQSLMSGISTGGVPIANLANLTISDEQAVDVKSEASGTYSIDTTKDNDSKGFSPSKEAYRPPFIIKGSQAEADDIFRSSPHHSSSNQSNQRTPTGPKAGRGRMNGNWRSPSMSDGSDGISSPSHEKVQRDATKRNGIRTPGQSPHNHDGYEIITDNDAQARFPPSCCVFVANLLQSENEEALQAAVTKVFSEYGVVFVKIRRDTKQMPFAFCQYTSLLHAERAIREGRGRLINGRPCRTEKAKAHRLFFVERKYGPIVTPEEVRKMMFRYGTITSCYTASNVERAALNLNEGVIIEFEMYDEGQDAFNAYRANDVFKMSPINGMVTPPRSDPANRAYLDRYHADRSSIFVGTLPSSVTEDQLREIFESFGPIVEILIKITPSRYDPDESICFAFIEFRSWDSVTRILDSKHNFTINGKPIRVSQKGVIPARRSRVQDDSPARLRAEPPVSPMSVSSMAPQSPSQYGFYGSSPMSYQSGTALYTDGNGQYYYAAASPYTSPSYYSPSYAAASPAQQAYWPQAQPFYWGGYPAPSYGSYTPASHPQPVSSPPSSYPASYSPSASAAGQVDRSATPTPAGHPESAHESQ</sequence>
<dbReference type="OrthoDB" id="410044at2759"/>
<proteinExistence type="predicted"/>
<dbReference type="FunFam" id="3.30.70.330:FF:000736">
    <property type="entry name" value="Polyadenylate-binding protein, putative"/>
    <property type="match status" value="1"/>
</dbReference>
<feature type="region of interest" description="Disordered" evidence="2">
    <location>
        <begin position="554"/>
        <end position="603"/>
    </location>
</feature>
<keyword evidence="1" id="KW-0694">RNA-binding</keyword>
<dbReference type="InterPro" id="IPR035979">
    <property type="entry name" value="RBD_domain_sf"/>
</dbReference>
<feature type="compositionally biased region" description="Basic and acidic residues" evidence="2">
    <location>
        <begin position="140"/>
        <end position="150"/>
    </location>
</feature>
<feature type="domain" description="RRM" evidence="3">
    <location>
        <begin position="363"/>
        <end position="444"/>
    </location>
</feature>
<feature type="region of interest" description="Disordered" evidence="2">
    <location>
        <begin position="1"/>
        <end position="28"/>
    </location>
</feature>
<dbReference type="SUPFAM" id="SSF54928">
    <property type="entry name" value="RNA-binding domain, RBD"/>
    <property type="match status" value="2"/>
</dbReference>
<feature type="compositionally biased region" description="Polar residues" evidence="2">
    <location>
        <begin position="1"/>
        <end position="25"/>
    </location>
</feature>
<keyword evidence="5" id="KW-1185">Reference proteome</keyword>
<dbReference type="Pfam" id="PF00076">
    <property type="entry name" value="RRM_1"/>
    <property type="match status" value="2"/>
</dbReference>